<sequence>MPLNVLPENHPVLQGAMNPPVMAIGDSLYNGVRSLSITAELARQSVPAQVAAALGVSGFRVPNYPRPVLFDLEDWVRNGGLSLSSFQQGMVANAQAWINSGPEWSYDLLHDNLAIAGAEYANLWTDTAAALKAQVPGALATLQSGTGLSYDGVGKLYYGINGAFVLNPSGHHDLDDLTPLEWVASRKPQRLLISIGSNNGLFRAGISGIYDRTCQQTMAAIPDAAAQLVDEMVKTGYVPPRIYMTKLIKPSTICNLMPREDYTQLPDGKQYFDKYLARLGGGIAFISGEQMAAFDAAVADLNAKVGAAMRTELAKLGGDKPVLTMVDVYGMAEALDAKHLPRQPSMPVRVKTRRGLTQTLSNIPLSIGLFGGFDHGGLFGLDNMHPTVPAYALFANTVLDAIETGEPGVQVTRRDVQAAFQADSLLQNPPGNWDFVAILAALLGSLGVL</sequence>
<accession>A0A286G2B9</accession>
<dbReference type="EMBL" id="OCNJ01000001">
    <property type="protein sequence ID" value="SOD89687.1"/>
    <property type="molecule type" value="Genomic_DNA"/>
</dbReference>
<dbReference type="RefSeq" id="WP_141415047.1">
    <property type="nucleotide sequence ID" value="NZ_OCNJ01000001.1"/>
</dbReference>
<gene>
    <name evidence="1" type="ORF">SAMN05421508_101302</name>
</gene>
<dbReference type="Proteomes" id="UP000219621">
    <property type="component" value="Unassembled WGS sequence"/>
</dbReference>
<dbReference type="SUPFAM" id="SSF52266">
    <property type="entry name" value="SGNH hydrolase"/>
    <property type="match status" value="1"/>
</dbReference>
<proteinExistence type="predicted"/>
<organism evidence="1 2">
    <name type="scientific">Caenispirillum bisanense</name>
    <dbReference type="NCBI Taxonomy" id="414052"/>
    <lineage>
        <taxon>Bacteria</taxon>
        <taxon>Pseudomonadati</taxon>
        <taxon>Pseudomonadota</taxon>
        <taxon>Alphaproteobacteria</taxon>
        <taxon>Rhodospirillales</taxon>
        <taxon>Novispirillaceae</taxon>
        <taxon>Caenispirillum</taxon>
    </lineage>
</organism>
<evidence type="ECO:0000313" key="1">
    <source>
        <dbReference type="EMBL" id="SOD89687.1"/>
    </source>
</evidence>
<dbReference type="AlphaFoldDB" id="A0A286G2B9"/>
<evidence type="ECO:0008006" key="3">
    <source>
        <dbReference type="Google" id="ProtNLM"/>
    </source>
</evidence>
<protein>
    <recommendedName>
        <fullName evidence="3">GDSL-like Lipase/Acylhydrolase</fullName>
    </recommendedName>
</protein>
<dbReference type="OrthoDB" id="7320103at2"/>
<name>A0A286G2B9_9PROT</name>
<reference evidence="1 2" key="1">
    <citation type="submission" date="2017-09" db="EMBL/GenBank/DDBJ databases">
        <authorList>
            <person name="Ehlers B."/>
            <person name="Leendertz F.H."/>
        </authorList>
    </citation>
    <scope>NUCLEOTIDE SEQUENCE [LARGE SCALE GENOMIC DNA]</scope>
    <source>
        <strain evidence="1 2">USBA 140</strain>
    </source>
</reference>
<evidence type="ECO:0000313" key="2">
    <source>
        <dbReference type="Proteomes" id="UP000219621"/>
    </source>
</evidence>
<keyword evidence="2" id="KW-1185">Reference proteome</keyword>